<protein>
    <recommendedName>
        <fullName evidence="2">Endonuclease/exonuclease/phosphatase domain-containing protein</fullName>
    </recommendedName>
</protein>
<dbReference type="EnsemblProtists" id="PYU1_T012694">
    <property type="protein sequence ID" value="PYU1_T012694"/>
    <property type="gene ID" value="PYU1_G012668"/>
</dbReference>
<dbReference type="SUPFAM" id="SSF56219">
    <property type="entry name" value="DNase I-like"/>
    <property type="match status" value="1"/>
</dbReference>
<reference evidence="3" key="3">
    <citation type="submission" date="2015-02" db="UniProtKB">
        <authorList>
            <consortium name="EnsemblProtists"/>
        </authorList>
    </citation>
    <scope>IDENTIFICATION</scope>
    <source>
        <strain evidence="3">DAOM BR144</strain>
    </source>
</reference>
<organism evidence="3 4">
    <name type="scientific">Globisporangium ultimum (strain ATCC 200006 / CBS 805.95 / DAOM BR144)</name>
    <name type="common">Pythium ultimum</name>
    <dbReference type="NCBI Taxonomy" id="431595"/>
    <lineage>
        <taxon>Eukaryota</taxon>
        <taxon>Sar</taxon>
        <taxon>Stramenopiles</taxon>
        <taxon>Oomycota</taxon>
        <taxon>Peronosporomycetes</taxon>
        <taxon>Pythiales</taxon>
        <taxon>Pythiaceae</taxon>
        <taxon>Globisporangium</taxon>
    </lineage>
</organism>
<proteinExistence type="predicted"/>
<dbReference type="OMA" id="STHEGCA"/>
<dbReference type="Pfam" id="PF03372">
    <property type="entry name" value="Exo_endo_phos"/>
    <property type="match status" value="1"/>
</dbReference>
<dbReference type="GO" id="GO:0005739">
    <property type="term" value="C:mitochondrion"/>
    <property type="evidence" value="ECO:0007669"/>
    <property type="project" value="TreeGrafter"/>
</dbReference>
<dbReference type="InterPro" id="IPR005135">
    <property type="entry name" value="Endo/exonuclease/phosphatase"/>
</dbReference>
<dbReference type="EMBL" id="GL376588">
    <property type="status" value="NOT_ANNOTATED_CDS"/>
    <property type="molecule type" value="Genomic_DNA"/>
</dbReference>
<keyword evidence="4" id="KW-1185">Reference proteome</keyword>
<dbReference type="InterPro" id="IPR050410">
    <property type="entry name" value="CCR4/nocturin_mRNA_transcr"/>
</dbReference>
<sequence length="628" mass="70917">MADGGDEDCGMRVDAEGADNTMRQQQHVAHVRLVDGDDHLRLQLRILNDRKTLFRPTTEKLDKIRYRLQILATNAAAEADATCSNSSNRKASVGQSLSRKAKSAAAKKKKKKTAGRPAEPQHPTMKVKVRFFDECGQEFLSRSLVIGDVLMHTARIEIGDVQYVVLRNQPLVLQLNVVDPVLAGIPIVPFPETEFCHPDECRWTWFRINEQQEAKVQCCTARRYIPTKADIGSRFRIECHAPSMHSVYAEDSKTEVVTSAVIEGPHREVFRKRQLLGETRAQNAHHGDAFRVMSYNILFDGYTTTDHAQQNLFPYAKPSVMNEMYRMQLVFQEIEECNADIICLQEMGEAAYNSFFVPMMKPVGYHTFYSGKTGSTHEGCAVFVRNDCFDVLQEHTIDLSMTVKHSPDPAIKALLAEFPEIAKGFDKIPSVAQLLLLRSRRDPTKHLIVSNTHLFYREDADLIRLLQAVALVREVSKIRVDLGGHVALVLCGDFNAFPDTVTVRFLLDARADSTHRHWQEAPFFKWNRTLAKAGNENSKEHPKNHRVRHGCFEHQLQLVSGCGIPEFTNFAGTFVGTLDYILVGAECLDAKQVFPFFTTEEVSEEVALPSSEFPSDHVSLICDLVWKA</sequence>
<evidence type="ECO:0000313" key="4">
    <source>
        <dbReference type="Proteomes" id="UP000019132"/>
    </source>
</evidence>
<dbReference type="Gene3D" id="3.60.10.10">
    <property type="entry name" value="Endonuclease/exonuclease/phosphatase"/>
    <property type="match status" value="1"/>
</dbReference>
<dbReference type="InterPro" id="IPR036691">
    <property type="entry name" value="Endo/exonu/phosph_ase_sf"/>
</dbReference>
<dbReference type="AlphaFoldDB" id="K3X645"/>
<evidence type="ECO:0000259" key="2">
    <source>
        <dbReference type="Pfam" id="PF03372"/>
    </source>
</evidence>
<accession>K3X645</accession>
<dbReference type="FunCoup" id="K3X645">
    <property type="interactions" value="2"/>
</dbReference>
<dbReference type="VEuPathDB" id="FungiDB:PYU1_G012668"/>
<evidence type="ECO:0000313" key="3">
    <source>
        <dbReference type="EnsemblProtists" id="PYU1_T012694"/>
    </source>
</evidence>
<reference evidence="4" key="2">
    <citation type="submission" date="2010-04" db="EMBL/GenBank/DDBJ databases">
        <authorList>
            <person name="Buell R."/>
            <person name="Hamilton J."/>
            <person name="Hostetler J."/>
        </authorList>
    </citation>
    <scope>NUCLEOTIDE SEQUENCE [LARGE SCALE GENOMIC DNA]</scope>
    <source>
        <strain evidence="4">DAOM:BR144</strain>
    </source>
</reference>
<dbReference type="eggNOG" id="KOG0620">
    <property type="taxonomic scope" value="Eukaryota"/>
</dbReference>
<dbReference type="Proteomes" id="UP000019132">
    <property type="component" value="Unassembled WGS sequence"/>
</dbReference>
<feature type="domain" description="Endonuclease/exonuclease/phosphatase" evidence="2">
    <location>
        <begin position="293"/>
        <end position="617"/>
    </location>
</feature>
<dbReference type="GO" id="GO:0000288">
    <property type="term" value="P:nuclear-transcribed mRNA catabolic process, deadenylation-dependent decay"/>
    <property type="evidence" value="ECO:0007669"/>
    <property type="project" value="TreeGrafter"/>
</dbReference>
<dbReference type="PANTHER" id="PTHR12121:SF37">
    <property type="entry name" value="2',5'-PHOSPHODIESTERASE 12"/>
    <property type="match status" value="1"/>
</dbReference>
<dbReference type="GO" id="GO:0000175">
    <property type="term" value="F:3'-5'-RNA exonuclease activity"/>
    <property type="evidence" value="ECO:0007669"/>
    <property type="project" value="TreeGrafter"/>
</dbReference>
<name>K3X645_GLOUD</name>
<dbReference type="HOGENOM" id="CLU_016428_7_2_1"/>
<feature type="compositionally biased region" description="Polar residues" evidence="1">
    <location>
        <begin position="82"/>
        <end position="98"/>
    </location>
</feature>
<dbReference type="PANTHER" id="PTHR12121">
    <property type="entry name" value="CARBON CATABOLITE REPRESSOR PROTEIN 4"/>
    <property type="match status" value="1"/>
</dbReference>
<feature type="region of interest" description="Disordered" evidence="1">
    <location>
        <begin position="79"/>
        <end position="122"/>
    </location>
</feature>
<feature type="compositionally biased region" description="Basic residues" evidence="1">
    <location>
        <begin position="99"/>
        <end position="114"/>
    </location>
</feature>
<evidence type="ECO:0000256" key="1">
    <source>
        <dbReference type="SAM" id="MobiDB-lite"/>
    </source>
</evidence>
<dbReference type="STRING" id="431595.K3X645"/>
<reference evidence="4" key="1">
    <citation type="journal article" date="2010" name="Genome Biol.">
        <title>Genome sequence of the necrotrophic plant pathogen Pythium ultimum reveals original pathogenicity mechanisms and effector repertoire.</title>
        <authorList>
            <person name="Levesque C.A."/>
            <person name="Brouwer H."/>
            <person name="Cano L."/>
            <person name="Hamilton J.P."/>
            <person name="Holt C."/>
            <person name="Huitema E."/>
            <person name="Raffaele S."/>
            <person name="Robideau G.P."/>
            <person name="Thines M."/>
            <person name="Win J."/>
            <person name="Zerillo M.M."/>
            <person name="Beakes G.W."/>
            <person name="Boore J.L."/>
            <person name="Busam D."/>
            <person name="Dumas B."/>
            <person name="Ferriera S."/>
            <person name="Fuerstenberg S.I."/>
            <person name="Gachon C.M."/>
            <person name="Gaulin E."/>
            <person name="Govers F."/>
            <person name="Grenville-Briggs L."/>
            <person name="Horner N."/>
            <person name="Hostetler J."/>
            <person name="Jiang R.H."/>
            <person name="Johnson J."/>
            <person name="Krajaejun T."/>
            <person name="Lin H."/>
            <person name="Meijer H.J."/>
            <person name="Moore B."/>
            <person name="Morris P."/>
            <person name="Phuntmart V."/>
            <person name="Puiu D."/>
            <person name="Shetty J."/>
            <person name="Stajich J.E."/>
            <person name="Tripathy S."/>
            <person name="Wawra S."/>
            <person name="van West P."/>
            <person name="Whitty B.R."/>
            <person name="Coutinho P.M."/>
            <person name="Henrissat B."/>
            <person name="Martin F."/>
            <person name="Thomas P.D."/>
            <person name="Tyler B.M."/>
            <person name="De Vries R.P."/>
            <person name="Kamoun S."/>
            <person name="Yandell M."/>
            <person name="Tisserat N."/>
            <person name="Buell C.R."/>
        </authorList>
    </citation>
    <scope>NUCLEOTIDE SEQUENCE</scope>
    <source>
        <strain evidence="4">DAOM:BR144</strain>
    </source>
</reference>
<dbReference type="InParanoid" id="K3X645"/>